<name>W0HVS3_9GAMM</name>
<dbReference type="SMART" id="SM00421">
    <property type="entry name" value="HTH_LUXR"/>
    <property type="match status" value="1"/>
</dbReference>
<dbReference type="PANTHER" id="PTHR44688:SF16">
    <property type="entry name" value="DNA-BINDING TRANSCRIPTIONAL ACTIVATOR DEVR_DOSR"/>
    <property type="match status" value="1"/>
</dbReference>
<evidence type="ECO:0000256" key="3">
    <source>
        <dbReference type="ARBA" id="ARBA00023163"/>
    </source>
</evidence>
<gene>
    <name evidence="5" type="ORF">Sant_2859</name>
</gene>
<keyword evidence="1" id="KW-0805">Transcription regulation</keyword>
<dbReference type="GO" id="GO:0003677">
    <property type="term" value="F:DNA binding"/>
    <property type="evidence" value="ECO:0007669"/>
    <property type="project" value="UniProtKB-KW"/>
</dbReference>
<keyword evidence="3" id="KW-0804">Transcription</keyword>
<proteinExistence type="predicted"/>
<dbReference type="Pfam" id="PF00196">
    <property type="entry name" value="GerE"/>
    <property type="match status" value="1"/>
</dbReference>
<dbReference type="Gene3D" id="3.30.450.20">
    <property type="entry name" value="PAS domain"/>
    <property type="match status" value="1"/>
</dbReference>
<sequence>MDDKTPHSQTCLTVESLNNIPLLSFLENSPLPFGIKDTESKFVYMNSASKDFFNVPNDFDVEGRLDREFPCPWSELEPELQTHDRKAEKNRGMTEVIQTSYYGRQSILAPCLCSKSPLLNSEGVAMGILYTAKMFNFLSIFDFFSSLKPSVLTLNPPVNTFTDRELEIIFYAMQRMPAKEIAPRLHISHRTVENRLLRIYNKIGVSSVNELIEYCHNVGLNNYIPKKLLREGVDFCW</sequence>
<keyword evidence="2" id="KW-0238">DNA-binding</keyword>
<keyword evidence="6" id="KW-1185">Reference proteome</keyword>
<protein>
    <submittedName>
        <fullName evidence="5">LuxR family transcriptional regulatory protein</fullName>
    </submittedName>
</protein>
<dbReference type="RefSeq" id="WP_025423013.1">
    <property type="nucleotide sequence ID" value="NZ_CP006569.1"/>
</dbReference>
<dbReference type="OrthoDB" id="9802186at2"/>
<feature type="domain" description="HTH luxR-type" evidence="4">
    <location>
        <begin position="154"/>
        <end position="219"/>
    </location>
</feature>
<evidence type="ECO:0000313" key="6">
    <source>
        <dbReference type="Proteomes" id="UP000019028"/>
    </source>
</evidence>
<evidence type="ECO:0000256" key="1">
    <source>
        <dbReference type="ARBA" id="ARBA00023015"/>
    </source>
</evidence>
<dbReference type="HOGENOM" id="CLU_075576_1_0_6"/>
<dbReference type="Gene3D" id="1.10.10.10">
    <property type="entry name" value="Winged helix-like DNA-binding domain superfamily/Winged helix DNA-binding domain"/>
    <property type="match status" value="1"/>
</dbReference>
<dbReference type="PANTHER" id="PTHR44688">
    <property type="entry name" value="DNA-BINDING TRANSCRIPTIONAL ACTIVATOR DEVR_DOSR"/>
    <property type="match status" value="1"/>
</dbReference>
<dbReference type="InterPro" id="IPR016032">
    <property type="entry name" value="Sig_transdc_resp-reg_C-effctor"/>
</dbReference>
<dbReference type="PROSITE" id="PS50043">
    <property type="entry name" value="HTH_LUXR_2"/>
    <property type="match status" value="1"/>
</dbReference>
<accession>W0HVS3</accession>
<dbReference type="InterPro" id="IPR000792">
    <property type="entry name" value="Tscrpt_reg_LuxR_C"/>
</dbReference>
<dbReference type="AlphaFoldDB" id="W0HVS3"/>
<evidence type="ECO:0000256" key="2">
    <source>
        <dbReference type="ARBA" id="ARBA00023125"/>
    </source>
</evidence>
<dbReference type="PATRIC" id="fig|1239307.3.peg.3181"/>
<dbReference type="KEGG" id="sod:Sant_2859"/>
<dbReference type="EMBL" id="CP006569">
    <property type="protein sequence ID" value="AHF77874.1"/>
    <property type="molecule type" value="Genomic_DNA"/>
</dbReference>
<dbReference type="InterPro" id="IPR036388">
    <property type="entry name" value="WH-like_DNA-bd_sf"/>
</dbReference>
<dbReference type="Pfam" id="PF08448">
    <property type="entry name" value="PAS_4"/>
    <property type="match status" value="1"/>
</dbReference>
<organism evidence="5 6">
    <name type="scientific">Sodalis praecaptivus</name>
    <dbReference type="NCBI Taxonomy" id="1239307"/>
    <lineage>
        <taxon>Bacteria</taxon>
        <taxon>Pseudomonadati</taxon>
        <taxon>Pseudomonadota</taxon>
        <taxon>Gammaproteobacteria</taxon>
        <taxon>Enterobacterales</taxon>
        <taxon>Bruguierivoracaceae</taxon>
        <taxon>Sodalis</taxon>
    </lineage>
</organism>
<dbReference type="SUPFAM" id="SSF46894">
    <property type="entry name" value="C-terminal effector domain of the bipartite response regulators"/>
    <property type="match status" value="1"/>
</dbReference>
<dbReference type="Proteomes" id="UP000019028">
    <property type="component" value="Chromosome"/>
</dbReference>
<dbReference type="GO" id="GO:0006355">
    <property type="term" value="P:regulation of DNA-templated transcription"/>
    <property type="evidence" value="ECO:0007669"/>
    <property type="project" value="InterPro"/>
</dbReference>
<reference evidence="5 6" key="1">
    <citation type="journal article" date="2014" name="Genome Biol. Evol.">
        <title>Genome degeneration and adaptation in a nascent stage of symbiosis.</title>
        <authorList>
            <person name="Oakeson K.F."/>
            <person name="Gil R."/>
            <person name="Clayton A.L."/>
            <person name="Dunn D.M."/>
            <person name="von Niederhausern A.C."/>
            <person name="Hamil C."/>
            <person name="Aoyagi A."/>
            <person name="Duval B."/>
            <person name="Baca A."/>
            <person name="Silva F.J."/>
            <person name="Vallier A."/>
            <person name="Jackson D.G."/>
            <person name="Latorre A."/>
            <person name="Weiss R.B."/>
            <person name="Heddi A."/>
            <person name="Moya A."/>
            <person name="Dale C."/>
        </authorList>
    </citation>
    <scope>NUCLEOTIDE SEQUENCE [LARGE SCALE GENOMIC DNA]</scope>
    <source>
        <strain evidence="5 6">HS1</strain>
    </source>
</reference>
<dbReference type="CDD" id="cd06170">
    <property type="entry name" value="LuxR_C_like"/>
    <property type="match status" value="1"/>
</dbReference>
<dbReference type="InterPro" id="IPR013656">
    <property type="entry name" value="PAS_4"/>
</dbReference>
<evidence type="ECO:0000259" key="4">
    <source>
        <dbReference type="PROSITE" id="PS50043"/>
    </source>
</evidence>
<evidence type="ECO:0000313" key="5">
    <source>
        <dbReference type="EMBL" id="AHF77874.1"/>
    </source>
</evidence>